<evidence type="ECO:0000313" key="13">
    <source>
        <dbReference type="Proteomes" id="UP000799438"/>
    </source>
</evidence>
<feature type="compositionally biased region" description="Basic and acidic residues" evidence="10">
    <location>
        <begin position="41"/>
        <end position="50"/>
    </location>
</feature>
<protein>
    <recommendedName>
        <fullName evidence="11">GATA-type domain-containing protein</fullName>
    </recommendedName>
</protein>
<evidence type="ECO:0000256" key="8">
    <source>
        <dbReference type="ARBA" id="ARBA00023242"/>
    </source>
</evidence>
<dbReference type="PANTHER" id="PTHR10071:SF281">
    <property type="entry name" value="BOX A-BINDING FACTOR-RELATED"/>
    <property type="match status" value="1"/>
</dbReference>
<evidence type="ECO:0000256" key="5">
    <source>
        <dbReference type="ARBA" id="ARBA00023015"/>
    </source>
</evidence>
<dbReference type="Gene3D" id="3.30.50.10">
    <property type="entry name" value="Erythroid Transcription Factor GATA-1, subunit A"/>
    <property type="match status" value="1"/>
</dbReference>
<dbReference type="CDD" id="cd00202">
    <property type="entry name" value="ZnF_GATA"/>
    <property type="match status" value="1"/>
</dbReference>
<evidence type="ECO:0000256" key="6">
    <source>
        <dbReference type="ARBA" id="ARBA00023063"/>
    </source>
</evidence>
<dbReference type="GO" id="GO:0008270">
    <property type="term" value="F:zinc ion binding"/>
    <property type="evidence" value="ECO:0007669"/>
    <property type="project" value="UniProtKB-KW"/>
</dbReference>
<feature type="region of interest" description="Disordered" evidence="10">
    <location>
        <begin position="86"/>
        <end position="151"/>
    </location>
</feature>
<keyword evidence="6" id="KW-0534">Nitrate assimilation</keyword>
<dbReference type="GO" id="GO:0000122">
    <property type="term" value="P:negative regulation of transcription by RNA polymerase II"/>
    <property type="evidence" value="ECO:0007669"/>
    <property type="project" value="TreeGrafter"/>
</dbReference>
<dbReference type="InterPro" id="IPR039355">
    <property type="entry name" value="Transcription_factor_GATA"/>
</dbReference>
<keyword evidence="8" id="KW-0539">Nucleus</keyword>
<dbReference type="PRINTS" id="PR00619">
    <property type="entry name" value="GATAZNFINGER"/>
</dbReference>
<evidence type="ECO:0000313" key="12">
    <source>
        <dbReference type="EMBL" id="KAF2135240.1"/>
    </source>
</evidence>
<evidence type="ECO:0000256" key="3">
    <source>
        <dbReference type="ARBA" id="ARBA00022771"/>
    </source>
</evidence>
<evidence type="ECO:0000256" key="1">
    <source>
        <dbReference type="ARBA" id="ARBA00004123"/>
    </source>
</evidence>
<dbReference type="GO" id="GO:0045944">
    <property type="term" value="P:positive regulation of transcription by RNA polymerase II"/>
    <property type="evidence" value="ECO:0007669"/>
    <property type="project" value="TreeGrafter"/>
</dbReference>
<feature type="region of interest" description="Disordered" evidence="10">
    <location>
        <begin position="380"/>
        <end position="407"/>
    </location>
</feature>
<dbReference type="Proteomes" id="UP000799438">
    <property type="component" value="Unassembled WGS sequence"/>
</dbReference>
<feature type="region of interest" description="Disordered" evidence="10">
    <location>
        <begin position="326"/>
        <end position="346"/>
    </location>
</feature>
<accession>A0A6A6AU69</accession>
<evidence type="ECO:0000256" key="10">
    <source>
        <dbReference type="SAM" id="MobiDB-lite"/>
    </source>
</evidence>
<sequence length="789" mass="83544">MSARLSRKQSTSSDNHSRPRPAQPSAPSGIAQLRSQSADKQAQHDLDAAKAADPMNLDDFIVPSSVASPAGISHSPVATDDLTSATAPAIPIRKQTQLDDGSLHISRASAPSVPPALGRDNEFGYVQRHVRKTSIDERRPPKRKPDASPQVPALNSIVIPHDPDAEASFHSYSLDQPQQAHQSFDHASQSTHSQISFNLNTFDIDDPIINSAGPFQNNFTFSPVGSPMIHNNQGPYSSMFNPHSMASSLNSTDYYNSPPASAYPSTVSTPQPIPEGNEQMYFDRSSGVDIRGRMGGYMPQQSSLSSSMQPSFMFNPTAHDSIFGAVSSSSAGPPPPFSSHSYHQSGHVDPNSVIHPTFPQATRSPSMDMSRHENIFQFGADSDNEEDEGGAFPDRTLPIQTRYSPMEDPSMDLNGGFNWNTDLSNQFNPTPARFPAGPPRKTVTIGPTEMVPSPQDWSSGGSLGRTHGSAASVSEIRNRGNDPRRQKIPRTSSTPNAAGLAHAASAQQQRPQSSPNSPPESGFNSAAPSRPASPGGTKSGDQNGVPTTCTNCFTQTTPLWRRNPEGHPLCNACGLFLKLHGVVRPLSLKTDVIKKRNRGSGNAMPVGSTSRSSKKGSRKNSIAQTPVPATTPTSGKTNGADSESPKSTAGPSSSASTATAANTASNMNAPNTSKNGVVPIAPGPPKAQSSLSASAPRSANSQAKRVRHQSKSGIQIQDTEMGDADDTTGKSTMPAPSLKRNEPKPLAQAPSLAQSSLSHAPIQMGSMGQGVMPSASSGPQEWEWLTMSL</sequence>
<feature type="region of interest" description="Disordered" evidence="10">
    <location>
        <begin position="1"/>
        <end position="51"/>
    </location>
</feature>
<evidence type="ECO:0000259" key="11">
    <source>
        <dbReference type="PROSITE" id="PS50114"/>
    </source>
</evidence>
<dbReference type="PROSITE" id="PS50114">
    <property type="entry name" value="GATA_ZN_FINGER_2"/>
    <property type="match status" value="1"/>
</dbReference>
<feature type="compositionally biased region" description="Basic and acidic residues" evidence="10">
    <location>
        <begin position="133"/>
        <end position="146"/>
    </location>
</feature>
<dbReference type="PANTHER" id="PTHR10071">
    <property type="entry name" value="TRANSCRIPTION FACTOR GATA FAMILY MEMBER"/>
    <property type="match status" value="1"/>
</dbReference>
<dbReference type="PROSITE" id="PS00344">
    <property type="entry name" value="GATA_ZN_FINGER_1"/>
    <property type="match status" value="1"/>
</dbReference>
<evidence type="ECO:0000256" key="4">
    <source>
        <dbReference type="ARBA" id="ARBA00022833"/>
    </source>
</evidence>
<dbReference type="Pfam" id="PF00320">
    <property type="entry name" value="GATA"/>
    <property type="match status" value="1"/>
</dbReference>
<keyword evidence="2" id="KW-0479">Metal-binding</keyword>
<dbReference type="FunFam" id="3.30.50.10:FF:000007">
    <property type="entry name" value="Nitrogen regulatory AreA, N-terminal"/>
    <property type="match status" value="1"/>
</dbReference>
<dbReference type="AlphaFoldDB" id="A0A6A6AU69"/>
<comment type="subcellular location">
    <subcellularLocation>
        <location evidence="1">Nucleus</location>
    </subcellularLocation>
</comment>
<evidence type="ECO:0000256" key="7">
    <source>
        <dbReference type="ARBA" id="ARBA00023163"/>
    </source>
</evidence>
<feature type="region of interest" description="Disordered" evidence="10">
    <location>
        <begin position="593"/>
        <end position="789"/>
    </location>
</feature>
<keyword evidence="7" id="KW-0804">Transcription</keyword>
<keyword evidence="4" id="KW-0862">Zinc</keyword>
<dbReference type="GO" id="GO:0005634">
    <property type="term" value="C:nucleus"/>
    <property type="evidence" value="ECO:0007669"/>
    <property type="project" value="UniProtKB-SubCell"/>
</dbReference>
<proteinExistence type="predicted"/>
<dbReference type="OrthoDB" id="515401at2759"/>
<reference evidence="12" key="1">
    <citation type="journal article" date="2020" name="Stud. Mycol.">
        <title>101 Dothideomycetes genomes: a test case for predicting lifestyles and emergence of pathogens.</title>
        <authorList>
            <person name="Haridas S."/>
            <person name="Albert R."/>
            <person name="Binder M."/>
            <person name="Bloem J."/>
            <person name="Labutti K."/>
            <person name="Salamov A."/>
            <person name="Andreopoulos B."/>
            <person name="Baker S."/>
            <person name="Barry K."/>
            <person name="Bills G."/>
            <person name="Bluhm B."/>
            <person name="Cannon C."/>
            <person name="Castanera R."/>
            <person name="Culley D."/>
            <person name="Daum C."/>
            <person name="Ezra D."/>
            <person name="Gonzalez J."/>
            <person name="Henrissat B."/>
            <person name="Kuo A."/>
            <person name="Liang C."/>
            <person name="Lipzen A."/>
            <person name="Lutzoni F."/>
            <person name="Magnuson J."/>
            <person name="Mondo S."/>
            <person name="Nolan M."/>
            <person name="Ohm R."/>
            <person name="Pangilinan J."/>
            <person name="Park H.-J."/>
            <person name="Ramirez L."/>
            <person name="Alfaro M."/>
            <person name="Sun H."/>
            <person name="Tritt A."/>
            <person name="Yoshinaga Y."/>
            <person name="Zwiers L.-H."/>
            <person name="Turgeon B."/>
            <person name="Goodwin S."/>
            <person name="Spatafora J."/>
            <person name="Crous P."/>
            <person name="Grigoriev I."/>
        </authorList>
    </citation>
    <scope>NUCLEOTIDE SEQUENCE</scope>
    <source>
        <strain evidence="12">CBS 121167</strain>
    </source>
</reference>
<dbReference type="SUPFAM" id="SSF57716">
    <property type="entry name" value="Glucocorticoid receptor-like (DNA-binding domain)"/>
    <property type="match status" value="1"/>
</dbReference>
<dbReference type="GO" id="GO:0000981">
    <property type="term" value="F:DNA-binding transcription factor activity, RNA polymerase II-specific"/>
    <property type="evidence" value="ECO:0007669"/>
    <property type="project" value="TreeGrafter"/>
</dbReference>
<keyword evidence="3 9" id="KW-0863">Zinc-finger</keyword>
<feature type="region of interest" description="Disordered" evidence="10">
    <location>
        <begin position="429"/>
        <end position="545"/>
    </location>
</feature>
<organism evidence="12 13">
    <name type="scientific">Aplosporella prunicola CBS 121167</name>
    <dbReference type="NCBI Taxonomy" id="1176127"/>
    <lineage>
        <taxon>Eukaryota</taxon>
        <taxon>Fungi</taxon>
        <taxon>Dikarya</taxon>
        <taxon>Ascomycota</taxon>
        <taxon>Pezizomycotina</taxon>
        <taxon>Dothideomycetes</taxon>
        <taxon>Dothideomycetes incertae sedis</taxon>
        <taxon>Botryosphaeriales</taxon>
        <taxon>Aplosporellaceae</taxon>
        <taxon>Aplosporella</taxon>
    </lineage>
</organism>
<dbReference type="RefSeq" id="XP_033390959.1">
    <property type="nucleotide sequence ID" value="XM_033546629.1"/>
</dbReference>
<evidence type="ECO:0000256" key="2">
    <source>
        <dbReference type="ARBA" id="ARBA00022723"/>
    </source>
</evidence>
<evidence type="ECO:0000256" key="9">
    <source>
        <dbReference type="PROSITE-ProRule" id="PRU00094"/>
    </source>
</evidence>
<feature type="compositionally biased region" description="Polar residues" evidence="10">
    <location>
        <begin position="622"/>
        <end position="641"/>
    </location>
</feature>
<dbReference type="InterPro" id="IPR000679">
    <property type="entry name" value="Znf_GATA"/>
</dbReference>
<feature type="compositionally biased region" description="Low complexity" evidence="10">
    <location>
        <begin position="497"/>
        <end position="515"/>
    </location>
</feature>
<name>A0A6A6AU69_9PEZI</name>
<feature type="compositionally biased region" description="Basic and acidic residues" evidence="10">
    <location>
        <begin position="476"/>
        <end position="485"/>
    </location>
</feature>
<feature type="compositionally biased region" description="Low complexity" evidence="10">
    <location>
        <begin position="745"/>
        <end position="761"/>
    </location>
</feature>
<feature type="compositionally biased region" description="Low complexity" evidence="10">
    <location>
        <begin position="645"/>
        <end position="673"/>
    </location>
</feature>
<dbReference type="InterPro" id="IPR013088">
    <property type="entry name" value="Znf_NHR/GATA"/>
</dbReference>
<dbReference type="SMART" id="SM00401">
    <property type="entry name" value="ZnF_GATA"/>
    <property type="match status" value="1"/>
</dbReference>
<gene>
    <name evidence="12" type="ORF">K452DRAFT_40997</name>
</gene>
<feature type="compositionally biased region" description="Polar residues" evidence="10">
    <location>
        <begin position="687"/>
        <end position="703"/>
    </location>
</feature>
<feature type="domain" description="GATA-type" evidence="11">
    <location>
        <begin position="543"/>
        <end position="596"/>
    </location>
</feature>
<dbReference type="EMBL" id="ML995619">
    <property type="protein sequence ID" value="KAF2135240.1"/>
    <property type="molecule type" value="Genomic_DNA"/>
</dbReference>
<dbReference type="GO" id="GO:0000978">
    <property type="term" value="F:RNA polymerase II cis-regulatory region sequence-specific DNA binding"/>
    <property type="evidence" value="ECO:0007669"/>
    <property type="project" value="TreeGrafter"/>
</dbReference>
<keyword evidence="13" id="KW-1185">Reference proteome</keyword>
<keyword evidence="5" id="KW-0805">Transcription regulation</keyword>
<dbReference type="GeneID" id="54304135"/>